<feature type="transmembrane region" description="Helical" evidence="1">
    <location>
        <begin position="12"/>
        <end position="31"/>
    </location>
</feature>
<keyword evidence="1" id="KW-0812">Transmembrane</keyword>
<dbReference type="EMBL" id="LANW01000001">
    <property type="protein sequence ID" value="KJV67125.1"/>
    <property type="molecule type" value="Genomic_DNA"/>
</dbReference>
<dbReference type="AlphaFoldDB" id="A0A0F3NGH6"/>
<feature type="transmembrane region" description="Helical" evidence="1">
    <location>
        <begin position="43"/>
        <end position="63"/>
    </location>
</feature>
<reference evidence="2 3" key="1">
    <citation type="submission" date="2015-01" db="EMBL/GenBank/DDBJ databases">
        <title>Genome Sequencing of Rickettsiales.</title>
        <authorList>
            <person name="Daugherty S.C."/>
            <person name="Su Q."/>
            <person name="Abolude K."/>
            <person name="Beier-Sexton M."/>
            <person name="Carlyon J.A."/>
            <person name="Carter R."/>
            <person name="Day N.P."/>
            <person name="Dumler S.J."/>
            <person name="Dyachenko V."/>
            <person name="Godinez A."/>
            <person name="Kurtti T.J."/>
            <person name="Lichay M."/>
            <person name="Mullins K.E."/>
            <person name="Ott S."/>
            <person name="Pappas-Brown V."/>
            <person name="Paris D.H."/>
            <person name="Patel P."/>
            <person name="Richards A.L."/>
            <person name="Sadzewicz L."/>
            <person name="Sears K."/>
            <person name="Seidman D."/>
            <person name="Sengamalay N."/>
            <person name="Stenos J."/>
            <person name="Tallon L.J."/>
            <person name="Vincent G."/>
            <person name="Fraser C.M."/>
            <person name="Munderloh U."/>
            <person name="Dunning-Hotopp J.C."/>
        </authorList>
    </citation>
    <scope>NUCLEOTIDE SEQUENCE [LARGE SCALE GENOMIC DNA]</scope>
    <source>
        <strain evidence="2 3">ApNP</strain>
    </source>
</reference>
<dbReference type="Proteomes" id="UP000033385">
    <property type="component" value="Unassembled WGS sequence"/>
</dbReference>
<dbReference type="PATRIC" id="fig|1359153.3.peg.1329"/>
<sequence length="66" mass="7757">MRDEHGYISADVSLRTFFLLFMFIVYFMRVMRYCTYYEVSLHAYFGGFGWGNSVMIGQSGVLFDNV</sequence>
<comment type="caution">
    <text evidence="2">The sequence shown here is derived from an EMBL/GenBank/DDBJ whole genome shotgun (WGS) entry which is preliminary data.</text>
</comment>
<evidence type="ECO:0000256" key="1">
    <source>
        <dbReference type="SAM" id="Phobius"/>
    </source>
</evidence>
<gene>
    <name evidence="2" type="ORF">APHNP_1295</name>
</gene>
<accession>A0A0F3NGH6</accession>
<proteinExistence type="predicted"/>
<keyword evidence="1" id="KW-1133">Transmembrane helix</keyword>
<evidence type="ECO:0000313" key="2">
    <source>
        <dbReference type="EMBL" id="KJV67125.1"/>
    </source>
</evidence>
<protein>
    <submittedName>
        <fullName evidence="2">Putative membrane protein</fullName>
    </submittedName>
</protein>
<keyword evidence="1" id="KW-0472">Membrane</keyword>
<name>A0A0F3NGH6_ANAPH</name>
<evidence type="ECO:0000313" key="3">
    <source>
        <dbReference type="Proteomes" id="UP000033385"/>
    </source>
</evidence>
<organism evidence="2 3">
    <name type="scientific">Anaplasma phagocytophilum str. ApNP</name>
    <dbReference type="NCBI Taxonomy" id="1359153"/>
    <lineage>
        <taxon>Bacteria</taxon>
        <taxon>Pseudomonadati</taxon>
        <taxon>Pseudomonadota</taxon>
        <taxon>Alphaproteobacteria</taxon>
        <taxon>Rickettsiales</taxon>
        <taxon>Anaplasmataceae</taxon>
        <taxon>Anaplasma</taxon>
        <taxon>phagocytophilum group</taxon>
    </lineage>
</organism>